<dbReference type="Proteomes" id="UP000663829">
    <property type="component" value="Unassembled WGS sequence"/>
</dbReference>
<reference evidence="1" key="1">
    <citation type="submission" date="2021-02" db="EMBL/GenBank/DDBJ databases">
        <authorList>
            <person name="Nowell W R."/>
        </authorList>
    </citation>
    <scope>NUCLEOTIDE SEQUENCE</scope>
</reference>
<accession>A0A814T0A1</accession>
<dbReference type="EMBL" id="CAJNOQ010007015">
    <property type="protein sequence ID" value="CAF1155000.1"/>
    <property type="molecule type" value="Genomic_DNA"/>
</dbReference>
<evidence type="ECO:0000313" key="2">
    <source>
        <dbReference type="EMBL" id="CAF3918434.1"/>
    </source>
</evidence>
<keyword evidence="3" id="KW-1185">Reference proteome</keyword>
<evidence type="ECO:0000313" key="1">
    <source>
        <dbReference type="EMBL" id="CAF1155000.1"/>
    </source>
</evidence>
<dbReference type="Proteomes" id="UP000681722">
    <property type="component" value="Unassembled WGS sequence"/>
</dbReference>
<dbReference type="EMBL" id="CAJOBC010007014">
    <property type="protein sequence ID" value="CAF3918434.1"/>
    <property type="molecule type" value="Genomic_DNA"/>
</dbReference>
<feature type="non-terminal residue" evidence="1">
    <location>
        <position position="9"/>
    </location>
</feature>
<organism evidence="1 3">
    <name type="scientific">Didymodactylos carnosus</name>
    <dbReference type="NCBI Taxonomy" id="1234261"/>
    <lineage>
        <taxon>Eukaryota</taxon>
        <taxon>Metazoa</taxon>
        <taxon>Spiralia</taxon>
        <taxon>Gnathifera</taxon>
        <taxon>Rotifera</taxon>
        <taxon>Eurotatoria</taxon>
        <taxon>Bdelloidea</taxon>
        <taxon>Philodinida</taxon>
        <taxon>Philodinidae</taxon>
        <taxon>Didymodactylos</taxon>
    </lineage>
</organism>
<gene>
    <name evidence="1" type="ORF">GPM918_LOCUS21381</name>
    <name evidence="2" type="ORF">SRO942_LOCUS21378</name>
</gene>
<name>A0A814T0A1_9BILA</name>
<comment type="caution">
    <text evidence="1">The sequence shown here is derived from an EMBL/GenBank/DDBJ whole genome shotgun (WGS) entry which is preliminary data.</text>
</comment>
<evidence type="ECO:0000313" key="3">
    <source>
        <dbReference type="Proteomes" id="UP000663829"/>
    </source>
</evidence>
<proteinExistence type="predicted"/>
<sequence>MIGPDLGRK</sequence>
<protein>
    <submittedName>
        <fullName evidence="1">Uncharacterized protein</fullName>
    </submittedName>
</protein>